<evidence type="ECO:0000256" key="2">
    <source>
        <dbReference type="ARBA" id="ARBA00023015"/>
    </source>
</evidence>
<sequence>MVESEDVKKAEIDRLYKENVSKVYRTALYYVEDHYVAEEIVQEVFLKLYDNLGDICMESVPAWLITTAKNMAKNYLRDSKWETPMEEVPEQEVPYSSEGLDAQLIEVLRQKECCDLKDTIFADLYEKNSRWYEAVTVSYTLDKPQKEVAEKMGISVDTLYSTLYRAKQWIKKYYEEQFHQLDGK</sequence>
<gene>
    <name evidence="8" type="ORF">DWV67_12615</name>
</gene>
<dbReference type="EMBL" id="QSAJ01000035">
    <property type="protein sequence ID" value="RGW51085.1"/>
    <property type="molecule type" value="Genomic_DNA"/>
</dbReference>
<evidence type="ECO:0000259" key="7">
    <source>
        <dbReference type="Pfam" id="PF08281"/>
    </source>
</evidence>
<evidence type="ECO:0000256" key="1">
    <source>
        <dbReference type="ARBA" id="ARBA00010641"/>
    </source>
</evidence>
<dbReference type="GO" id="GO:0003677">
    <property type="term" value="F:DNA binding"/>
    <property type="evidence" value="ECO:0007669"/>
    <property type="project" value="UniProtKB-KW"/>
</dbReference>
<evidence type="ECO:0000313" key="9">
    <source>
        <dbReference type="Proteomes" id="UP000266376"/>
    </source>
</evidence>
<evidence type="ECO:0000256" key="4">
    <source>
        <dbReference type="ARBA" id="ARBA00023125"/>
    </source>
</evidence>
<keyword evidence="5" id="KW-0804">Transcription</keyword>
<dbReference type="SUPFAM" id="SSF88659">
    <property type="entry name" value="Sigma3 and sigma4 domains of RNA polymerase sigma factors"/>
    <property type="match status" value="1"/>
</dbReference>
<dbReference type="PANTHER" id="PTHR43133:SF8">
    <property type="entry name" value="RNA POLYMERASE SIGMA FACTOR HI_1459-RELATED"/>
    <property type="match status" value="1"/>
</dbReference>
<dbReference type="Pfam" id="PF04542">
    <property type="entry name" value="Sigma70_r2"/>
    <property type="match status" value="1"/>
</dbReference>
<dbReference type="InterPro" id="IPR013249">
    <property type="entry name" value="RNA_pol_sigma70_r4_t2"/>
</dbReference>
<dbReference type="PANTHER" id="PTHR43133">
    <property type="entry name" value="RNA POLYMERASE ECF-TYPE SIGMA FACTO"/>
    <property type="match status" value="1"/>
</dbReference>
<dbReference type="InterPro" id="IPR014284">
    <property type="entry name" value="RNA_pol_sigma-70_dom"/>
</dbReference>
<dbReference type="GO" id="GO:0016987">
    <property type="term" value="F:sigma factor activity"/>
    <property type="evidence" value="ECO:0007669"/>
    <property type="project" value="UniProtKB-KW"/>
</dbReference>
<feature type="domain" description="RNA polymerase sigma-70 region 2" evidence="6">
    <location>
        <begin position="15"/>
        <end position="81"/>
    </location>
</feature>
<proteinExistence type="inferred from homology"/>
<comment type="caution">
    <text evidence="8">The sequence shown here is derived from an EMBL/GenBank/DDBJ whole genome shotgun (WGS) entry which is preliminary data.</text>
</comment>
<dbReference type="InterPro" id="IPR039425">
    <property type="entry name" value="RNA_pol_sigma-70-like"/>
</dbReference>
<accession>A0A395XIF1</accession>
<keyword evidence="3" id="KW-0731">Sigma factor</keyword>
<reference evidence="8 9" key="1">
    <citation type="submission" date="2018-08" db="EMBL/GenBank/DDBJ databases">
        <title>A genome reference for cultivated species of the human gut microbiota.</title>
        <authorList>
            <person name="Zou Y."/>
            <person name="Xue W."/>
            <person name="Luo G."/>
        </authorList>
    </citation>
    <scope>NUCLEOTIDE SEQUENCE [LARGE SCALE GENOMIC DNA]</scope>
    <source>
        <strain evidence="8 9">AF12-11</strain>
    </source>
</reference>
<dbReference type="InterPro" id="IPR013324">
    <property type="entry name" value="RNA_pol_sigma_r3/r4-like"/>
</dbReference>
<dbReference type="InterPro" id="IPR013325">
    <property type="entry name" value="RNA_pol_sigma_r2"/>
</dbReference>
<evidence type="ECO:0000256" key="5">
    <source>
        <dbReference type="ARBA" id="ARBA00023163"/>
    </source>
</evidence>
<dbReference type="AlphaFoldDB" id="A0A395XIF1"/>
<dbReference type="Proteomes" id="UP000266376">
    <property type="component" value="Unassembled WGS sequence"/>
</dbReference>
<evidence type="ECO:0000256" key="3">
    <source>
        <dbReference type="ARBA" id="ARBA00023082"/>
    </source>
</evidence>
<dbReference type="Gene3D" id="1.10.1740.10">
    <property type="match status" value="1"/>
</dbReference>
<dbReference type="Pfam" id="PF08281">
    <property type="entry name" value="Sigma70_r4_2"/>
    <property type="match status" value="1"/>
</dbReference>
<dbReference type="GO" id="GO:0006352">
    <property type="term" value="P:DNA-templated transcription initiation"/>
    <property type="evidence" value="ECO:0007669"/>
    <property type="project" value="InterPro"/>
</dbReference>
<dbReference type="InterPro" id="IPR036388">
    <property type="entry name" value="WH-like_DNA-bd_sf"/>
</dbReference>
<feature type="domain" description="RNA polymerase sigma factor 70 region 4 type 2" evidence="7">
    <location>
        <begin position="133"/>
        <end position="169"/>
    </location>
</feature>
<evidence type="ECO:0000313" key="8">
    <source>
        <dbReference type="EMBL" id="RGW51085.1"/>
    </source>
</evidence>
<comment type="similarity">
    <text evidence="1">Belongs to the sigma-70 factor family. ECF subfamily.</text>
</comment>
<dbReference type="InterPro" id="IPR007627">
    <property type="entry name" value="RNA_pol_sigma70_r2"/>
</dbReference>
<dbReference type="NCBIfam" id="TIGR02937">
    <property type="entry name" value="sigma70-ECF"/>
    <property type="match status" value="1"/>
</dbReference>
<dbReference type="Gene3D" id="1.10.10.10">
    <property type="entry name" value="Winged helix-like DNA-binding domain superfamily/Winged helix DNA-binding domain"/>
    <property type="match status" value="1"/>
</dbReference>
<evidence type="ECO:0000259" key="6">
    <source>
        <dbReference type="Pfam" id="PF04542"/>
    </source>
</evidence>
<dbReference type="SUPFAM" id="SSF88946">
    <property type="entry name" value="Sigma2 domain of RNA polymerase sigma factors"/>
    <property type="match status" value="1"/>
</dbReference>
<name>A0A395XIF1_9FIRM</name>
<organism evidence="8 9">
    <name type="scientific">Dorea formicigenerans</name>
    <dbReference type="NCBI Taxonomy" id="39486"/>
    <lineage>
        <taxon>Bacteria</taxon>
        <taxon>Bacillati</taxon>
        <taxon>Bacillota</taxon>
        <taxon>Clostridia</taxon>
        <taxon>Lachnospirales</taxon>
        <taxon>Lachnospiraceae</taxon>
        <taxon>Dorea</taxon>
    </lineage>
</organism>
<protein>
    <submittedName>
        <fullName evidence="8">Sigma-70 family RNA polymerase sigma factor</fullName>
    </submittedName>
</protein>
<keyword evidence="4" id="KW-0238">DNA-binding</keyword>
<keyword evidence="2" id="KW-0805">Transcription regulation</keyword>